<evidence type="ECO:0000256" key="1">
    <source>
        <dbReference type="SAM" id="MobiDB-lite"/>
    </source>
</evidence>
<keyword evidence="3" id="KW-1185">Reference proteome</keyword>
<accession>A0A1X7BW35</accession>
<sequence length="262" mass="28656">MRRCRGGSDWLLSGRLEIRPAGRRYLRLDRDGGPVEDCHANAVGPRGCGTIGVLYRTADGHRCVEMGLVRPGGQTVSCHSADHPVLHLSAARRDLFQGRPDGWGDCDHDLRHSADGADDGAWPQEGLARDHRGRQNVWLDPVADVDQGLHPLGPDRDPCGRQPGDHAVSGDGGSDRLYRHAWSGRQTAGDDEQLQTGTLVRNWHHHRAGGGDAGPVFQSLGGETARASRAWHILVRAAQVSGGRCRRLSGLSYYRSVHWYPE</sequence>
<evidence type="ECO:0000313" key="3">
    <source>
        <dbReference type="Proteomes" id="UP000193224"/>
    </source>
</evidence>
<name>A0A1X7BW35_9RHOB</name>
<reference evidence="2 3" key="1">
    <citation type="submission" date="2017-03" db="EMBL/GenBank/DDBJ databases">
        <authorList>
            <person name="Afonso C.L."/>
            <person name="Miller P.J."/>
            <person name="Scott M.A."/>
            <person name="Spackman E."/>
            <person name="Goraichik I."/>
            <person name="Dimitrov K.M."/>
            <person name="Suarez D.L."/>
            <person name="Swayne D.E."/>
        </authorList>
    </citation>
    <scope>NUCLEOTIDE SEQUENCE [LARGE SCALE GENOMIC DNA]</scope>
    <source>
        <strain evidence="2 3">CECT 7745</strain>
    </source>
</reference>
<dbReference type="EMBL" id="FWXB01000014">
    <property type="protein sequence ID" value="SMC13439.1"/>
    <property type="molecule type" value="Genomic_DNA"/>
</dbReference>
<feature type="region of interest" description="Disordered" evidence="1">
    <location>
        <begin position="145"/>
        <end position="174"/>
    </location>
</feature>
<evidence type="ECO:0000313" key="2">
    <source>
        <dbReference type="EMBL" id="SMC13439.1"/>
    </source>
</evidence>
<proteinExistence type="predicted"/>
<gene>
    <name evidence="2" type="ORF">ROA7745_03287</name>
</gene>
<dbReference type="Proteomes" id="UP000193224">
    <property type="component" value="Unassembled WGS sequence"/>
</dbReference>
<dbReference type="AlphaFoldDB" id="A0A1X7BW35"/>
<protein>
    <submittedName>
        <fullName evidence="2">Uncharacterized protein</fullName>
    </submittedName>
</protein>
<organism evidence="2 3">
    <name type="scientific">Roseovarius aestuarii</name>
    <dbReference type="NCBI Taxonomy" id="475083"/>
    <lineage>
        <taxon>Bacteria</taxon>
        <taxon>Pseudomonadati</taxon>
        <taxon>Pseudomonadota</taxon>
        <taxon>Alphaproteobacteria</taxon>
        <taxon>Rhodobacterales</taxon>
        <taxon>Roseobacteraceae</taxon>
        <taxon>Roseovarius</taxon>
    </lineage>
</organism>